<proteinExistence type="predicted"/>
<evidence type="ECO:0000313" key="4">
    <source>
        <dbReference type="Proteomes" id="UP000242881"/>
    </source>
</evidence>
<dbReference type="AlphaFoldDB" id="A0A2J6WGY6"/>
<accession>A0A2J6WGY6</accession>
<evidence type="ECO:0000259" key="2">
    <source>
        <dbReference type="Pfam" id="PF02120"/>
    </source>
</evidence>
<dbReference type="InterPro" id="IPR038610">
    <property type="entry name" value="FliK-like_C_sf"/>
</dbReference>
<dbReference type="Pfam" id="PF02120">
    <property type="entry name" value="Flg_hook"/>
    <property type="match status" value="1"/>
</dbReference>
<dbReference type="Gene3D" id="3.30.750.140">
    <property type="match status" value="1"/>
</dbReference>
<dbReference type="CDD" id="cd17470">
    <property type="entry name" value="T3SS_Flik_C"/>
    <property type="match status" value="1"/>
</dbReference>
<evidence type="ECO:0000313" key="3">
    <source>
        <dbReference type="EMBL" id="PMP69625.1"/>
    </source>
</evidence>
<feature type="domain" description="Flagellar hook-length control protein-like C-terminal" evidence="2">
    <location>
        <begin position="281"/>
        <end position="356"/>
    </location>
</feature>
<dbReference type="InterPro" id="IPR021136">
    <property type="entry name" value="Flagellar_hook_control-like_C"/>
</dbReference>
<dbReference type="EMBL" id="PNIN01000068">
    <property type="protein sequence ID" value="PMP69625.1"/>
    <property type="molecule type" value="Genomic_DNA"/>
</dbReference>
<dbReference type="Proteomes" id="UP000242881">
    <property type="component" value="Unassembled WGS sequence"/>
</dbReference>
<gene>
    <name evidence="3" type="ORF">C0187_06680</name>
</gene>
<reference evidence="3 4" key="1">
    <citation type="submission" date="2018-01" db="EMBL/GenBank/DDBJ databases">
        <title>Metagenomic assembled genomes from two thermal pools in the Uzon Caldera, Kamchatka, Russia.</title>
        <authorList>
            <person name="Wilkins L."/>
            <person name="Ettinger C."/>
        </authorList>
    </citation>
    <scope>NUCLEOTIDE SEQUENCE [LARGE SCALE GENOMIC DNA]</scope>
    <source>
        <strain evidence="3">ZAV-05</strain>
    </source>
</reference>
<comment type="caution">
    <text evidence="3">The sequence shown here is derived from an EMBL/GenBank/DDBJ whole genome shotgun (WGS) entry which is preliminary data.</text>
</comment>
<organism evidence="3 4">
    <name type="scientific">Calditerrivibrio nitroreducens</name>
    <dbReference type="NCBI Taxonomy" id="477976"/>
    <lineage>
        <taxon>Bacteria</taxon>
        <taxon>Pseudomonadati</taxon>
        <taxon>Deferribacterota</taxon>
        <taxon>Deferribacteres</taxon>
        <taxon>Deferribacterales</taxon>
        <taxon>Calditerrivibrionaceae</taxon>
    </lineage>
</organism>
<name>A0A2J6WGY6_9BACT</name>
<feature type="region of interest" description="Disordered" evidence="1">
    <location>
        <begin position="43"/>
        <end position="64"/>
    </location>
</feature>
<protein>
    <recommendedName>
        <fullName evidence="2">Flagellar hook-length control protein-like C-terminal domain-containing protein</fullName>
    </recommendedName>
</protein>
<sequence>MINFIPLKQSEDLLTMPNNAIGKMAQPQGSFKDIFKTVASKSELNTDNHSGKNEVDKKESSFNTKKVDKDLPSSAFQKSDVETQVSNIEEKLKEVLNDENLNPEEMDNIVVMIMNLMKIIEEQNVQLENDGFDLKKIMGGLREKLELLNSKLNGDFIKPKTIEAINEVIDKIKISEAKIVDKDVKIKNFKDFFEANLKIKNEEKNLSHKETETLIKVDVLDETDLATDLIRDKKDDKGVDFQKRFNVEFLNVENGDGGQVKNEVKHLEVKDVKDIIKIADTIEMAKTQGVKKLTVQLHPENLGKLEIQLVESGGKINAKIFTDNEQARFLLANNIDQMRNQLQNKGIHIENMEFSFTLAGEDKGKQQGKESKSGFKFGGSIVEEVAESKEVEGLYA</sequence>
<evidence type="ECO:0000256" key="1">
    <source>
        <dbReference type="SAM" id="MobiDB-lite"/>
    </source>
</evidence>
<feature type="compositionally biased region" description="Basic and acidic residues" evidence="1">
    <location>
        <begin position="44"/>
        <end position="64"/>
    </location>
</feature>